<proteinExistence type="predicted"/>
<keyword evidence="7" id="KW-1185">Reference proteome</keyword>
<sequence length="231" mass="25821">MNWLVVVVLAILIFYGFKGKREGFIKTVFTLFSLIFALFLTSTFSPYISKALQNNEKIYSYISGAVSKIVEVEKEDGTVTEQVEDIKELSLPNSLKNALIENNNGEVYKALAINSFKEYVNNYLTCVIINALSFILTFLIINIALFLISNTLDLISKLPIINGLNKSAGFIIGLIHGLVVIWVLCILLTCFGGSEWGGDIYKLINESSFLMMIYDNNLLLSVITNMAKVLF</sequence>
<dbReference type="Pfam" id="PF02674">
    <property type="entry name" value="Colicin_V"/>
    <property type="match status" value="2"/>
</dbReference>
<feature type="transmembrane region" description="Helical" evidence="5">
    <location>
        <begin position="168"/>
        <end position="192"/>
    </location>
</feature>
<comment type="subcellular location">
    <subcellularLocation>
        <location evidence="1">Membrane</location>
        <topology evidence="1">Multi-pass membrane protein</topology>
    </subcellularLocation>
</comment>
<evidence type="ECO:0000313" key="7">
    <source>
        <dbReference type="Proteomes" id="UP000273083"/>
    </source>
</evidence>
<organism evidence="6 7">
    <name type="scientific">Mobilisporobacter senegalensis</name>
    <dbReference type="NCBI Taxonomy" id="1329262"/>
    <lineage>
        <taxon>Bacteria</taxon>
        <taxon>Bacillati</taxon>
        <taxon>Bacillota</taxon>
        <taxon>Clostridia</taxon>
        <taxon>Lachnospirales</taxon>
        <taxon>Lachnospiraceae</taxon>
        <taxon>Mobilisporobacter</taxon>
    </lineage>
</organism>
<dbReference type="GO" id="GO:0016020">
    <property type="term" value="C:membrane"/>
    <property type="evidence" value="ECO:0007669"/>
    <property type="project" value="UniProtKB-SubCell"/>
</dbReference>
<dbReference type="EMBL" id="RJVG01000013">
    <property type="protein sequence ID" value="ROR23608.1"/>
    <property type="molecule type" value="Genomic_DNA"/>
</dbReference>
<gene>
    <name evidence="6" type="ORF">EDD66_1131</name>
</gene>
<evidence type="ECO:0000256" key="2">
    <source>
        <dbReference type="ARBA" id="ARBA00022692"/>
    </source>
</evidence>
<evidence type="ECO:0000313" key="6">
    <source>
        <dbReference type="EMBL" id="ROR23608.1"/>
    </source>
</evidence>
<dbReference type="Proteomes" id="UP000273083">
    <property type="component" value="Unassembled WGS sequence"/>
</dbReference>
<accession>A0A3N1XC60</accession>
<name>A0A3N1XC60_9FIRM</name>
<evidence type="ECO:0000256" key="1">
    <source>
        <dbReference type="ARBA" id="ARBA00004141"/>
    </source>
</evidence>
<keyword evidence="3 5" id="KW-1133">Transmembrane helix</keyword>
<keyword evidence="4 5" id="KW-0472">Membrane</keyword>
<reference evidence="6 7" key="1">
    <citation type="submission" date="2018-11" db="EMBL/GenBank/DDBJ databases">
        <title>Genomic Encyclopedia of Type Strains, Phase IV (KMG-IV): sequencing the most valuable type-strain genomes for metagenomic binning, comparative biology and taxonomic classification.</title>
        <authorList>
            <person name="Goeker M."/>
        </authorList>
    </citation>
    <scope>NUCLEOTIDE SEQUENCE [LARGE SCALE GENOMIC DNA]</scope>
    <source>
        <strain evidence="6 7">DSM 26537</strain>
    </source>
</reference>
<protein>
    <submittedName>
        <fullName evidence="6">Colicin V production protein</fullName>
    </submittedName>
</protein>
<dbReference type="AlphaFoldDB" id="A0A3N1XC60"/>
<dbReference type="InterPro" id="IPR003825">
    <property type="entry name" value="Colicin-V_CvpA"/>
</dbReference>
<evidence type="ECO:0000256" key="3">
    <source>
        <dbReference type="ARBA" id="ARBA00022989"/>
    </source>
</evidence>
<comment type="caution">
    <text evidence="6">The sequence shown here is derived from an EMBL/GenBank/DDBJ whole genome shotgun (WGS) entry which is preliminary data.</text>
</comment>
<evidence type="ECO:0000256" key="4">
    <source>
        <dbReference type="ARBA" id="ARBA00023136"/>
    </source>
</evidence>
<keyword evidence="2 5" id="KW-0812">Transmembrane</keyword>
<dbReference type="OrthoDB" id="2083110at2"/>
<evidence type="ECO:0000256" key="5">
    <source>
        <dbReference type="SAM" id="Phobius"/>
    </source>
</evidence>
<feature type="transmembrane region" description="Helical" evidence="5">
    <location>
        <begin position="123"/>
        <end position="148"/>
    </location>
</feature>
<dbReference type="RefSeq" id="WP_123610608.1">
    <property type="nucleotide sequence ID" value="NZ_RJVG01000013.1"/>
</dbReference>
<dbReference type="GO" id="GO:0009403">
    <property type="term" value="P:toxin biosynthetic process"/>
    <property type="evidence" value="ECO:0007669"/>
    <property type="project" value="InterPro"/>
</dbReference>
<feature type="transmembrane region" description="Helical" evidence="5">
    <location>
        <begin position="29"/>
        <end position="48"/>
    </location>
</feature>